<dbReference type="AlphaFoldDB" id="A0A0A8ZY30"/>
<accession>A0A0A8ZY30</accession>
<evidence type="ECO:0000313" key="1">
    <source>
        <dbReference type="EMBL" id="JAD41650.1"/>
    </source>
</evidence>
<name>A0A0A8ZY30_ARUDO</name>
<reference evidence="1" key="2">
    <citation type="journal article" date="2015" name="Data Brief">
        <title>Shoot transcriptome of the giant reed, Arundo donax.</title>
        <authorList>
            <person name="Barrero R.A."/>
            <person name="Guerrero F.D."/>
            <person name="Moolhuijzen P."/>
            <person name="Goolsby J.A."/>
            <person name="Tidwell J."/>
            <person name="Bellgard S.E."/>
            <person name="Bellgard M.I."/>
        </authorList>
    </citation>
    <scope>NUCLEOTIDE SEQUENCE</scope>
    <source>
        <tissue evidence="1">Shoot tissue taken approximately 20 cm above the soil surface</tissue>
    </source>
</reference>
<organism evidence="1">
    <name type="scientific">Arundo donax</name>
    <name type="common">Giant reed</name>
    <name type="synonym">Donax arundinaceus</name>
    <dbReference type="NCBI Taxonomy" id="35708"/>
    <lineage>
        <taxon>Eukaryota</taxon>
        <taxon>Viridiplantae</taxon>
        <taxon>Streptophyta</taxon>
        <taxon>Embryophyta</taxon>
        <taxon>Tracheophyta</taxon>
        <taxon>Spermatophyta</taxon>
        <taxon>Magnoliopsida</taxon>
        <taxon>Liliopsida</taxon>
        <taxon>Poales</taxon>
        <taxon>Poaceae</taxon>
        <taxon>PACMAD clade</taxon>
        <taxon>Arundinoideae</taxon>
        <taxon>Arundineae</taxon>
        <taxon>Arundo</taxon>
    </lineage>
</organism>
<proteinExistence type="predicted"/>
<sequence>MISLMENWMLVDLTMVRLHFFQNVQML</sequence>
<dbReference type="EMBL" id="GBRH01256245">
    <property type="protein sequence ID" value="JAD41650.1"/>
    <property type="molecule type" value="Transcribed_RNA"/>
</dbReference>
<protein>
    <submittedName>
        <fullName evidence="1">Uncharacterized protein</fullName>
    </submittedName>
</protein>
<reference evidence="1" key="1">
    <citation type="submission" date="2014-09" db="EMBL/GenBank/DDBJ databases">
        <authorList>
            <person name="Magalhaes I.L.F."/>
            <person name="Oliveira U."/>
            <person name="Santos F.R."/>
            <person name="Vidigal T.H.D.A."/>
            <person name="Brescovit A.D."/>
            <person name="Santos A.J."/>
        </authorList>
    </citation>
    <scope>NUCLEOTIDE SEQUENCE</scope>
    <source>
        <tissue evidence="1">Shoot tissue taken approximately 20 cm above the soil surface</tissue>
    </source>
</reference>